<proteinExistence type="predicted"/>
<dbReference type="AlphaFoldDB" id="S7WBQ7"/>
<keyword evidence="3" id="KW-1185">Reference proteome</keyword>
<evidence type="ECO:0000313" key="3">
    <source>
        <dbReference type="Proteomes" id="UP000014978"/>
    </source>
</evidence>
<dbReference type="EMBL" id="ATCN01000358">
    <property type="protein sequence ID" value="EPR79197.1"/>
    <property type="molecule type" value="Genomic_DNA"/>
</dbReference>
<gene>
    <name evidence="2" type="ORF">SLOPH_855</name>
</gene>
<name>S7WBQ7_SPRLO</name>
<comment type="caution">
    <text evidence="2">The sequence shown here is derived from an EMBL/GenBank/DDBJ whole genome shotgun (WGS) entry which is preliminary data.</text>
</comment>
<reference evidence="3" key="1">
    <citation type="journal article" date="2013" name="PLoS Genet.">
        <title>The genome of Spraguea lophii and the basis of host-microsporidian interactions.</title>
        <authorList>
            <person name="Campbell S.E."/>
            <person name="Williams T.A."/>
            <person name="Yousuf A."/>
            <person name="Soanes D.M."/>
            <person name="Paszkiewicz K.H."/>
            <person name="Williams B.A.P."/>
        </authorList>
    </citation>
    <scope>NUCLEOTIDE SEQUENCE [LARGE SCALE GENOMIC DNA]</scope>
    <source>
        <strain evidence="3">42_110</strain>
    </source>
</reference>
<evidence type="ECO:0000313" key="2">
    <source>
        <dbReference type="EMBL" id="EPR79197.1"/>
    </source>
</evidence>
<dbReference type="InParanoid" id="S7WBQ7"/>
<dbReference type="HOGENOM" id="CLU_2098415_0_0_1"/>
<evidence type="ECO:0000256" key="1">
    <source>
        <dbReference type="SAM" id="MobiDB-lite"/>
    </source>
</evidence>
<dbReference type="Proteomes" id="UP000014978">
    <property type="component" value="Unassembled WGS sequence"/>
</dbReference>
<dbReference type="VEuPathDB" id="MicrosporidiaDB:SLOPH_855"/>
<accession>S7WBQ7</accession>
<feature type="region of interest" description="Disordered" evidence="1">
    <location>
        <begin position="66"/>
        <end position="116"/>
    </location>
</feature>
<organism evidence="2 3">
    <name type="scientific">Spraguea lophii (strain 42_110)</name>
    <name type="common">Microsporidian parasite</name>
    <dbReference type="NCBI Taxonomy" id="1358809"/>
    <lineage>
        <taxon>Eukaryota</taxon>
        <taxon>Fungi</taxon>
        <taxon>Fungi incertae sedis</taxon>
        <taxon>Microsporidia</taxon>
        <taxon>Spragueidae</taxon>
        <taxon>Spraguea</taxon>
    </lineage>
</organism>
<sequence length="116" mass="13550">MDKLIFITIITAALFSMIFFKMDGGTFERKIPSPSKKAPKITLDKRVEKLESQISVILKILGNKVENEMKNKKKDNETKDKKNDEKKDKEKEKQKDTENEQHDESKKSNETEETMK</sequence>
<protein>
    <submittedName>
        <fullName evidence="2">Uncharacterized protein</fullName>
    </submittedName>
</protein>